<dbReference type="Proteomes" id="UP000019335">
    <property type="component" value="Chromosome 13"/>
</dbReference>
<keyword evidence="9" id="KW-1185">Reference proteome</keyword>
<gene>
    <name evidence="8" type="primary">FKB7</name>
    <name evidence="8" type="ORF">Naga_100117g14</name>
</gene>
<evidence type="ECO:0000256" key="1">
    <source>
        <dbReference type="ARBA" id="ARBA00000971"/>
    </source>
</evidence>
<organism evidence="8 9">
    <name type="scientific">Nannochloropsis gaditana</name>
    <dbReference type="NCBI Taxonomy" id="72520"/>
    <lineage>
        <taxon>Eukaryota</taxon>
        <taxon>Sar</taxon>
        <taxon>Stramenopiles</taxon>
        <taxon>Ochrophyta</taxon>
        <taxon>Eustigmatophyceae</taxon>
        <taxon>Eustigmatales</taxon>
        <taxon>Monodopsidaceae</taxon>
        <taxon>Nannochloropsis</taxon>
    </lineage>
</organism>
<dbReference type="SUPFAM" id="SSF54534">
    <property type="entry name" value="FKBP-like"/>
    <property type="match status" value="1"/>
</dbReference>
<dbReference type="PANTHER" id="PTHR10516">
    <property type="entry name" value="PEPTIDYL-PROLYL CIS-TRANS ISOMERASE"/>
    <property type="match status" value="1"/>
</dbReference>
<evidence type="ECO:0000256" key="6">
    <source>
        <dbReference type="SAM" id="MobiDB-lite"/>
    </source>
</evidence>
<feature type="domain" description="PPIase FKBP-type" evidence="7">
    <location>
        <begin position="132"/>
        <end position="216"/>
    </location>
</feature>
<dbReference type="InterPro" id="IPR050689">
    <property type="entry name" value="FKBP-type_PPIase"/>
</dbReference>
<comment type="catalytic activity">
    <reaction evidence="1 5">
        <text>[protein]-peptidylproline (omega=180) = [protein]-peptidylproline (omega=0)</text>
        <dbReference type="Rhea" id="RHEA:16237"/>
        <dbReference type="Rhea" id="RHEA-COMP:10747"/>
        <dbReference type="Rhea" id="RHEA-COMP:10748"/>
        <dbReference type="ChEBI" id="CHEBI:83833"/>
        <dbReference type="ChEBI" id="CHEBI:83834"/>
        <dbReference type="EC" id="5.2.1.8"/>
    </reaction>
</comment>
<evidence type="ECO:0000313" key="9">
    <source>
        <dbReference type="Proteomes" id="UP000019335"/>
    </source>
</evidence>
<protein>
    <recommendedName>
        <fullName evidence="2 5">peptidylprolyl isomerase</fullName>
        <ecNumber evidence="2 5">5.2.1.8</ecNumber>
    </recommendedName>
</protein>
<dbReference type="EC" id="5.2.1.8" evidence="2 5"/>
<sequence>MQPLQAYCLLGALLTSFGASRAFLIIPRSRLSSSTFARRCNIAIRMSTKDEVDTTSKSSTPLPSAPLGGMPPAPPASVGRRRPDPEKGASYFDFEDETAPSVPQQLEGDLLRDGGVMKTIITAGEGPLVTPGAEVAVKYEGRTADGQVLCRGEDFRFLQGDGTMIGGFETAVGSMRVGEVARVQIQPWYAYGSAGVSPVVGPDMPLDFDIEVLEASGNFLNPKSFRDVDPKKLRDAKSIARDYAQRSELRMRNEEGLSNAEKASRWFKSLYFFGFFEGETGERPPWYLTPTITFPIIETWCWRTVWTWGRLSWIKSLLNYPCLHADVPYRQRVFPIVAGPLGARACIQKMFPGSKVADNTLAGHPDLSLP</sequence>
<dbReference type="PROSITE" id="PS50059">
    <property type="entry name" value="FKBP_PPIASE"/>
    <property type="match status" value="1"/>
</dbReference>
<dbReference type="InterPro" id="IPR001179">
    <property type="entry name" value="PPIase_FKBP_dom"/>
</dbReference>
<evidence type="ECO:0000256" key="2">
    <source>
        <dbReference type="ARBA" id="ARBA00013194"/>
    </source>
</evidence>
<dbReference type="Pfam" id="PF00254">
    <property type="entry name" value="FKBP_C"/>
    <property type="match status" value="1"/>
</dbReference>
<proteinExistence type="predicted"/>
<evidence type="ECO:0000259" key="7">
    <source>
        <dbReference type="PROSITE" id="PS50059"/>
    </source>
</evidence>
<name>W7TVI8_9STRA</name>
<reference evidence="8 9" key="1">
    <citation type="journal article" date="2014" name="Mol. Plant">
        <title>Chromosome Scale Genome Assembly and Transcriptome Profiling of Nannochloropsis gaditana in Nitrogen Depletion.</title>
        <authorList>
            <person name="Corteggiani Carpinelli E."/>
            <person name="Telatin A."/>
            <person name="Vitulo N."/>
            <person name="Forcato C."/>
            <person name="D'Angelo M."/>
            <person name="Schiavon R."/>
            <person name="Vezzi A."/>
            <person name="Giacometti G.M."/>
            <person name="Morosinotto T."/>
            <person name="Valle G."/>
        </authorList>
    </citation>
    <scope>NUCLEOTIDE SEQUENCE [LARGE SCALE GENOMIC DNA]</scope>
    <source>
        <strain evidence="8 9">B-31</strain>
    </source>
</reference>
<feature type="region of interest" description="Disordered" evidence="6">
    <location>
        <begin position="48"/>
        <end position="101"/>
    </location>
</feature>
<dbReference type="PANTHER" id="PTHR10516:SF443">
    <property type="entry name" value="FK506-BINDING PROTEIN 59-RELATED"/>
    <property type="match status" value="1"/>
</dbReference>
<dbReference type="GO" id="GO:0003755">
    <property type="term" value="F:peptidyl-prolyl cis-trans isomerase activity"/>
    <property type="evidence" value="ECO:0007669"/>
    <property type="project" value="UniProtKB-KW"/>
</dbReference>
<dbReference type="AlphaFoldDB" id="W7TVI8"/>
<comment type="caution">
    <text evidence="8">The sequence shown here is derived from an EMBL/GenBank/DDBJ whole genome shotgun (WGS) entry which is preliminary data.</text>
</comment>
<dbReference type="Gene3D" id="3.10.50.40">
    <property type="match status" value="1"/>
</dbReference>
<keyword evidence="4 5" id="KW-0413">Isomerase</keyword>
<dbReference type="EMBL" id="AZIL01001177">
    <property type="protein sequence ID" value="EWM24621.1"/>
    <property type="molecule type" value="Genomic_DNA"/>
</dbReference>
<keyword evidence="3 5" id="KW-0697">Rotamase</keyword>
<evidence type="ECO:0000256" key="4">
    <source>
        <dbReference type="ARBA" id="ARBA00023235"/>
    </source>
</evidence>
<evidence type="ECO:0000256" key="3">
    <source>
        <dbReference type="ARBA" id="ARBA00023110"/>
    </source>
</evidence>
<dbReference type="InterPro" id="IPR046357">
    <property type="entry name" value="PPIase_dom_sf"/>
</dbReference>
<dbReference type="OrthoDB" id="1902587at2759"/>
<evidence type="ECO:0000256" key="5">
    <source>
        <dbReference type="PROSITE-ProRule" id="PRU00277"/>
    </source>
</evidence>
<evidence type="ECO:0000313" key="8">
    <source>
        <dbReference type="EMBL" id="EWM24621.1"/>
    </source>
</evidence>
<accession>W7TVI8</accession>